<dbReference type="GO" id="GO:0046872">
    <property type="term" value="F:metal ion binding"/>
    <property type="evidence" value="ECO:0007669"/>
    <property type="project" value="UniProtKB-KW"/>
</dbReference>
<dbReference type="GO" id="GO:0003723">
    <property type="term" value="F:RNA binding"/>
    <property type="evidence" value="ECO:0007669"/>
    <property type="project" value="UniProtKB-KW"/>
</dbReference>
<dbReference type="InterPro" id="IPR028591">
    <property type="entry name" value="DIS3L2"/>
</dbReference>
<evidence type="ECO:0000256" key="6">
    <source>
        <dbReference type="SAM" id="MobiDB-lite"/>
    </source>
</evidence>
<feature type="binding site" evidence="5">
    <location>
        <position position="489"/>
    </location>
    <ligand>
        <name>Mg(2+)</name>
        <dbReference type="ChEBI" id="CHEBI:18420"/>
    </ligand>
</feature>
<evidence type="ECO:0000256" key="1">
    <source>
        <dbReference type="ARBA" id="ARBA00022490"/>
    </source>
</evidence>
<dbReference type="InterPro" id="IPR012340">
    <property type="entry name" value="NA-bd_OB-fold"/>
</dbReference>
<dbReference type="HAMAP" id="MF_03045">
    <property type="entry name" value="DIS3L2"/>
    <property type="match status" value="1"/>
</dbReference>
<keyword evidence="4 5" id="KW-0694">RNA-binding</keyword>
<accession>A0AAV8CPS4</accession>
<dbReference type="InterPro" id="IPR050180">
    <property type="entry name" value="RNR_Ribonuclease"/>
</dbReference>
<dbReference type="Gene3D" id="2.40.50.690">
    <property type="match status" value="1"/>
</dbReference>
<sequence length="1046" mass="116522">MRSIGDNGASMAAEEAEKDRRRRRRNRPYKKNTSPAPEGALGNLMDSICGPPPELSENGSGVLGAHPMYTTPTPTPTPLEPPEVTFNSLPPIHIFEDHASSSEVKGEEVSQISQSCPLPSTSYFTPVQSRKFRAVSREEKKKYFDSYWPDQAAEDAFKRGTAFKAKFRVNAHNRAEAYCTVDGLPVDVLINGIVAQNRAIEGDTVAITLDPITIWTKIKGANSPSKQGPEIGDSSSIKGTPISSTFQSNRNTCMTSTSLTTENGHDTRDSDTLDQIERVEKTDYGRALERIKAIITSNPTKRPTGRVVSIIKRSPRRMAVVGFFVTAPLLPEIEFSGKGADSYQGMTKKKKKKNDTISALHLVPNDPRLPKMTVSIDNLPGVARERVKIGDLTIKKELIAARLDEWNEESWFPVAQVVDVLGPGCEMETQIAAILFEHAIRSARFSQDLISCIPGPSWEIPEEEVTARRDLRSIITFTIDPPSAIELDDALSIEILPDGVFRIGVHIADVAYFVKPNSSLDKEAQVRSTSVYMVQHKLSMLPKELSQGCATLSPGLDRLAMSVIWDFDSNGNILDRWIGRSVIFSCCKLSYDLVQDVIDTGFGPSNLNGSNIPQVYGKYQWKDVVKSLKSFYDLSQKLKEIRFREGALSLGNSKLAFLFDEGGLPYDSYRCDERIEACSLVEEFMLLANRSVAEVIASAFPDCALLRRHPEPNLRRLREFEVFCGRLGIELDASSSGQLHLSLSKIRKKLKDEPFLFDIIVSYASKPMQPALYFCTGDLKAKMDEWGHYALSVPFYTHFTSPIRRYPDIIVHRTLLAVIDAEACLKRNDVSGNNNVEVGSFTGLTFDRKMAKSKEGKDALLGAAIKFRIPGVEALGELAEYCNERKLASRHAEEAGQKVFLWALLKNKQALISEARVMGLGPKFMSVYVQKLACEKRIYYDEVEELAADWLESTETLVLDLYRRKPFQKKGTVSKYRPIEDVTLIENPSELLEEVETTETNSTELYPAVFPMVLRVLSSVHVALRAIGGDDGPIDIGVRLYASSYF</sequence>
<keyword evidence="5" id="KW-0540">Nuclease</keyword>
<dbReference type="GO" id="GO:0000932">
    <property type="term" value="C:P-body"/>
    <property type="evidence" value="ECO:0007669"/>
    <property type="project" value="UniProtKB-SubCell"/>
</dbReference>
<evidence type="ECO:0000256" key="5">
    <source>
        <dbReference type="HAMAP-Rule" id="MF_03045"/>
    </source>
</evidence>
<dbReference type="Gene3D" id="2.40.50.700">
    <property type="match status" value="1"/>
</dbReference>
<reference evidence="8" key="1">
    <citation type="submission" date="2022-08" db="EMBL/GenBank/DDBJ databases">
        <authorList>
            <person name="Marques A."/>
        </authorList>
    </citation>
    <scope>NUCLEOTIDE SEQUENCE</scope>
    <source>
        <strain evidence="8">RhyPub2mFocal</strain>
        <tissue evidence="8">Leaves</tissue>
    </source>
</reference>
<organism evidence="8 9">
    <name type="scientific">Rhynchospora pubera</name>
    <dbReference type="NCBI Taxonomy" id="906938"/>
    <lineage>
        <taxon>Eukaryota</taxon>
        <taxon>Viridiplantae</taxon>
        <taxon>Streptophyta</taxon>
        <taxon>Embryophyta</taxon>
        <taxon>Tracheophyta</taxon>
        <taxon>Spermatophyta</taxon>
        <taxon>Magnoliopsida</taxon>
        <taxon>Liliopsida</taxon>
        <taxon>Poales</taxon>
        <taxon>Cyperaceae</taxon>
        <taxon>Cyperoideae</taxon>
        <taxon>Rhynchosporeae</taxon>
        <taxon>Rhynchospora</taxon>
    </lineage>
</organism>
<dbReference type="Pfam" id="PF17849">
    <property type="entry name" value="OB_Dis3"/>
    <property type="match status" value="1"/>
</dbReference>
<evidence type="ECO:0000256" key="3">
    <source>
        <dbReference type="ARBA" id="ARBA00022842"/>
    </source>
</evidence>
<comment type="subcellular location">
    <subcellularLocation>
        <location evidence="5">Cytoplasm</location>
    </subcellularLocation>
    <subcellularLocation>
        <location evidence="5">Cytoplasm</location>
        <location evidence="5">P-body</location>
    </subcellularLocation>
</comment>
<comment type="function">
    <text evidence="5">3'-5'-exoribonuclease that specifically recognizes RNAs polyuridylated at their 3' end and mediates their degradation. Component of an exosome-independent RNA degradation pathway that mediates degradation of cytoplasmic mRNAs that have been deadenylated and subsequently uridylated at their 3'.</text>
</comment>
<comment type="cofactor">
    <cofactor evidence="5">
        <name>Mg(2+)</name>
        <dbReference type="ChEBI" id="CHEBI:18420"/>
    </cofactor>
    <cofactor evidence="5">
        <name>Mn(2+)</name>
        <dbReference type="ChEBI" id="CHEBI:29035"/>
    </cofactor>
</comment>
<name>A0AAV8CPS4_9POAL</name>
<feature type="region of interest" description="Disordered" evidence="6">
    <location>
        <begin position="220"/>
        <end position="250"/>
    </location>
</feature>
<feature type="binding site" evidence="5">
    <location>
        <position position="480"/>
    </location>
    <ligand>
        <name>Mg(2+)</name>
        <dbReference type="ChEBI" id="CHEBI:18420"/>
    </ligand>
</feature>
<dbReference type="EC" id="3.1.13.-" evidence="5"/>
<keyword evidence="5 8" id="KW-0269">Exonuclease</keyword>
<protein>
    <recommendedName>
        <fullName evidence="5">DIS3-like exonuclease 2</fullName>
        <ecNumber evidence="5">3.1.13.-</ecNumber>
    </recommendedName>
</protein>
<feature type="compositionally biased region" description="Polar residues" evidence="6">
    <location>
        <begin position="233"/>
        <end position="250"/>
    </location>
</feature>
<evidence type="ECO:0000256" key="4">
    <source>
        <dbReference type="ARBA" id="ARBA00022884"/>
    </source>
</evidence>
<keyword evidence="3 5" id="KW-0460">Magnesium</keyword>
<dbReference type="PANTHER" id="PTHR23355">
    <property type="entry name" value="RIBONUCLEASE"/>
    <property type="match status" value="1"/>
</dbReference>
<evidence type="ECO:0000313" key="9">
    <source>
        <dbReference type="Proteomes" id="UP001140206"/>
    </source>
</evidence>
<feature type="site" description="Important for catalytic activity" evidence="5">
    <location>
        <position position="488"/>
    </location>
</feature>
<feature type="compositionally biased region" description="Basic residues" evidence="6">
    <location>
        <begin position="20"/>
        <end position="30"/>
    </location>
</feature>
<evidence type="ECO:0000259" key="7">
    <source>
        <dbReference type="SMART" id="SM00955"/>
    </source>
</evidence>
<keyword evidence="1 5" id="KW-0963">Cytoplasm</keyword>
<gene>
    <name evidence="8" type="ORF">LUZ62_091179</name>
</gene>
<dbReference type="InterPro" id="IPR041505">
    <property type="entry name" value="Dis3_CSD2"/>
</dbReference>
<feature type="domain" description="RNB" evidence="7">
    <location>
        <begin position="468"/>
        <end position="821"/>
    </location>
</feature>
<dbReference type="PANTHER" id="PTHR23355:SF9">
    <property type="entry name" value="DIS3-LIKE EXONUCLEASE 2"/>
    <property type="match status" value="1"/>
</dbReference>
<dbReference type="GO" id="GO:0000175">
    <property type="term" value="F:3'-5'-RNA exonuclease activity"/>
    <property type="evidence" value="ECO:0007669"/>
    <property type="project" value="UniProtKB-UniRule"/>
</dbReference>
<keyword evidence="9" id="KW-1185">Reference proteome</keyword>
<dbReference type="GO" id="GO:1990074">
    <property type="term" value="P:polyuridylation-dependent mRNA catabolic process"/>
    <property type="evidence" value="ECO:0007669"/>
    <property type="project" value="UniProtKB-UniRule"/>
</dbReference>
<keyword evidence="5" id="KW-0464">Manganese</keyword>
<dbReference type="SMART" id="SM00955">
    <property type="entry name" value="RNB"/>
    <property type="match status" value="1"/>
</dbReference>
<dbReference type="Pfam" id="PF00773">
    <property type="entry name" value="RNB"/>
    <property type="match status" value="1"/>
</dbReference>
<proteinExistence type="inferred from homology"/>
<comment type="similarity">
    <text evidence="5">Belongs to the RNR ribonuclease family. DIS3L2 subfamily.</text>
</comment>
<dbReference type="SUPFAM" id="SSF50249">
    <property type="entry name" value="Nucleic acid-binding proteins"/>
    <property type="match status" value="3"/>
</dbReference>
<keyword evidence="2 5" id="KW-0479">Metal-binding</keyword>
<evidence type="ECO:0000256" key="2">
    <source>
        <dbReference type="ARBA" id="ARBA00022723"/>
    </source>
</evidence>
<dbReference type="PROSITE" id="PS01175">
    <property type="entry name" value="RIBONUCLEASE_II"/>
    <property type="match status" value="1"/>
</dbReference>
<dbReference type="AlphaFoldDB" id="A0AAV8CPS4"/>
<comment type="caution">
    <text evidence="8">The sequence shown here is derived from an EMBL/GenBank/DDBJ whole genome shotgun (WGS) entry which is preliminary data.</text>
</comment>
<dbReference type="Proteomes" id="UP001140206">
    <property type="component" value="Chromosome 5"/>
</dbReference>
<dbReference type="EMBL" id="JAMFTS010000005">
    <property type="protein sequence ID" value="KAJ4756774.1"/>
    <property type="molecule type" value="Genomic_DNA"/>
</dbReference>
<dbReference type="InterPro" id="IPR001900">
    <property type="entry name" value="RNase_II/R"/>
</dbReference>
<dbReference type="GO" id="GO:0000956">
    <property type="term" value="P:nuclear-transcribed mRNA catabolic process"/>
    <property type="evidence" value="ECO:0007669"/>
    <property type="project" value="UniProtKB-UniRule"/>
</dbReference>
<evidence type="ECO:0000313" key="8">
    <source>
        <dbReference type="EMBL" id="KAJ4756774.1"/>
    </source>
</evidence>
<dbReference type="InterPro" id="IPR022966">
    <property type="entry name" value="RNase_II/R_CS"/>
</dbReference>
<keyword evidence="5" id="KW-0378">Hydrolase</keyword>
<feature type="region of interest" description="Disordered" evidence="6">
    <location>
        <begin position="1"/>
        <end position="66"/>
    </location>
</feature>